<dbReference type="EMBL" id="LT629759">
    <property type="protein sequence ID" value="SDR68877.1"/>
    <property type="molecule type" value="Genomic_DNA"/>
</dbReference>
<protein>
    <submittedName>
        <fullName evidence="1">Uncharacterized protein</fullName>
    </submittedName>
</protein>
<gene>
    <name evidence="1" type="ORF">SAMN04489857_0654</name>
</gene>
<organism evidence="1 2">
    <name type="scientific">Parafannyhessea umbonata</name>
    <dbReference type="NCBI Taxonomy" id="604330"/>
    <lineage>
        <taxon>Bacteria</taxon>
        <taxon>Bacillati</taxon>
        <taxon>Actinomycetota</taxon>
        <taxon>Coriobacteriia</taxon>
        <taxon>Coriobacteriales</taxon>
        <taxon>Atopobiaceae</taxon>
        <taxon>Parafannyhessea</taxon>
    </lineage>
</organism>
<dbReference type="AlphaFoldDB" id="A0A1H1L3B3"/>
<dbReference type="RefSeq" id="WP_090861695.1">
    <property type="nucleotide sequence ID" value="NZ_LT629759.1"/>
</dbReference>
<proteinExistence type="predicted"/>
<dbReference type="GeneID" id="78500028"/>
<evidence type="ECO:0000313" key="2">
    <source>
        <dbReference type="Proteomes" id="UP000199480"/>
    </source>
</evidence>
<reference evidence="2" key="1">
    <citation type="submission" date="2016-10" db="EMBL/GenBank/DDBJ databases">
        <authorList>
            <person name="Varghese N."/>
            <person name="Submissions S."/>
        </authorList>
    </citation>
    <scope>NUCLEOTIDE SEQUENCE [LARGE SCALE GENOMIC DNA]</scope>
    <source>
        <strain evidence="2">DSM 22620</strain>
    </source>
</reference>
<sequence>MESTHVDESAARKVEDAIRNKSGVFIGTHDWFEATGVTKDEYDAYLNYGVRYASQLDYKDAHSDIPGAVSTKGVVEKFTGDSKKVTVQISIDPHNYGDVATIQRIIGEPLDLVMYPIQAPLPIDDEGQCVPDGVEPMF</sequence>
<evidence type="ECO:0000313" key="1">
    <source>
        <dbReference type="EMBL" id="SDR68877.1"/>
    </source>
</evidence>
<accession>A0A1H1L3B3</accession>
<dbReference type="Proteomes" id="UP000199480">
    <property type="component" value="Chromosome I"/>
</dbReference>
<name>A0A1H1L3B3_9ACTN</name>